<dbReference type="EMBL" id="BBLT01000004">
    <property type="protein sequence ID" value="GAL85197.1"/>
    <property type="molecule type" value="Genomic_DNA"/>
</dbReference>
<organism evidence="2 3">
    <name type="scientific">Sporocytophaga myxococcoides</name>
    <dbReference type="NCBI Taxonomy" id="153721"/>
    <lineage>
        <taxon>Bacteria</taxon>
        <taxon>Pseudomonadati</taxon>
        <taxon>Bacteroidota</taxon>
        <taxon>Cytophagia</taxon>
        <taxon>Cytophagales</taxon>
        <taxon>Cytophagaceae</taxon>
        <taxon>Sporocytophaga</taxon>
    </lineage>
</organism>
<dbReference type="AlphaFoldDB" id="A0A098LFD0"/>
<dbReference type="Proteomes" id="UP000030185">
    <property type="component" value="Unassembled WGS sequence"/>
</dbReference>
<keyword evidence="1" id="KW-0812">Transmembrane</keyword>
<comment type="caution">
    <text evidence="2">The sequence shown here is derived from an EMBL/GenBank/DDBJ whole genome shotgun (WGS) entry which is preliminary data.</text>
</comment>
<evidence type="ECO:0000313" key="3">
    <source>
        <dbReference type="Proteomes" id="UP000030185"/>
    </source>
</evidence>
<dbReference type="STRING" id="153721.MYP_2426"/>
<keyword evidence="3" id="KW-1185">Reference proteome</keyword>
<reference evidence="2 3" key="1">
    <citation type="submission" date="2014-09" db="EMBL/GenBank/DDBJ databases">
        <title>Sporocytophaga myxococcoides PG-01 genome sequencing.</title>
        <authorList>
            <person name="Liu L."/>
            <person name="Gao P.J."/>
            <person name="Chen G.J."/>
            <person name="Wang L.S."/>
        </authorList>
    </citation>
    <scope>NUCLEOTIDE SEQUENCE [LARGE SCALE GENOMIC DNA]</scope>
    <source>
        <strain evidence="2 3">PG-01</strain>
    </source>
</reference>
<accession>A0A098LFD0</accession>
<sequence>MKIVFKIISIIIRGVLFAIIYCLSVIVSEVFTIYQLIKLILHPSKNQFNPQKTPLKAKNA</sequence>
<protein>
    <submittedName>
        <fullName evidence="2">Uncharacterized protein</fullName>
    </submittedName>
</protein>
<proteinExistence type="predicted"/>
<evidence type="ECO:0000313" key="2">
    <source>
        <dbReference type="EMBL" id="GAL85197.1"/>
    </source>
</evidence>
<name>A0A098LFD0_9BACT</name>
<evidence type="ECO:0000256" key="1">
    <source>
        <dbReference type="SAM" id="Phobius"/>
    </source>
</evidence>
<feature type="transmembrane region" description="Helical" evidence="1">
    <location>
        <begin position="12"/>
        <end position="37"/>
    </location>
</feature>
<keyword evidence="1" id="KW-0472">Membrane</keyword>
<keyword evidence="1" id="KW-1133">Transmembrane helix</keyword>
<gene>
    <name evidence="2" type="ORF">MYP_2426</name>
</gene>